<evidence type="ECO:0000313" key="8">
    <source>
        <dbReference type="Proteomes" id="UP000679779"/>
    </source>
</evidence>
<feature type="domain" description="UvrD-like helicase ATP-binding" evidence="6">
    <location>
        <begin position="3"/>
        <end position="273"/>
    </location>
</feature>
<accession>A0A919XJL9</accession>
<sequence>MKDSKELRKEIATLPVTESIIVAAGPGSGKTKLLIDRLVYLCKHTIRPNSNIACITYTNAAKDEILERLQKENEFSLPQGTFVGTIHSFLNEYLIAPYSYLLSQIGQTYELLPRGFSKYYVNSVSDSRKFKIPDNVIALESIGYDKTGDLICFRSNKITKGEMSILKKLIHDDHKIDQQDTIYFAFQLLSKFPHLKAALTSRFSAILVDEYQDVTYYQDQIFQLLNTTSFFFVGDPNQSIFSFTGAEPTIFQSRLSNPGAFKQYTLTNNFRSTTAIVDFNNKKATFKQLPNGSNAGIQQDVILLMNKADIKQAVEAFHELRIKVGSEQEHTPFLILTRKHEKLTEIQHKINGHEIEQAPFLNKLKEIDYRRYEIVNQLLRAVLLNKSQEYGKSIEAIELSLARIIFNKNPNFINLSEIKYDRMIWRKLQVGVFAWLNAQDFNVMTIDSFFKALKGHLKDFSEKRLGIKIGTKLKSLDYDWPSQKRDIKKITVQQVMNQIILDPNEAERAYLTTIHSAKGREATSILVIAEDLKELERWLKINDKEEARVGFVAFTRARRFLCVWCPGLTEFGEGSLGVPGFKWAHLG</sequence>
<dbReference type="GO" id="GO:0005524">
    <property type="term" value="F:ATP binding"/>
    <property type="evidence" value="ECO:0007669"/>
    <property type="project" value="UniProtKB-UniRule"/>
</dbReference>
<evidence type="ECO:0000256" key="3">
    <source>
        <dbReference type="ARBA" id="ARBA00022806"/>
    </source>
</evidence>
<dbReference type="CDD" id="cd17932">
    <property type="entry name" value="DEXQc_UvrD"/>
    <property type="match status" value="1"/>
</dbReference>
<keyword evidence="3 5" id="KW-0347">Helicase</keyword>
<dbReference type="PANTHER" id="PTHR11070:SF3">
    <property type="entry name" value="DNA 3'-5' HELICASE"/>
    <property type="match status" value="1"/>
</dbReference>
<dbReference type="InterPro" id="IPR000212">
    <property type="entry name" value="DNA_helicase_UvrD/REP"/>
</dbReference>
<dbReference type="InterPro" id="IPR014016">
    <property type="entry name" value="UvrD-like_ATP-bd"/>
</dbReference>
<dbReference type="AlphaFoldDB" id="A0A919XJL9"/>
<evidence type="ECO:0000256" key="4">
    <source>
        <dbReference type="ARBA" id="ARBA00022840"/>
    </source>
</evidence>
<dbReference type="GO" id="GO:0016787">
    <property type="term" value="F:hydrolase activity"/>
    <property type="evidence" value="ECO:0007669"/>
    <property type="project" value="UniProtKB-UniRule"/>
</dbReference>
<protein>
    <submittedName>
        <fullName evidence="7">DNA helicase</fullName>
    </submittedName>
</protein>
<evidence type="ECO:0000313" key="7">
    <source>
        <dbReference type="EMBL" id="GIO32070.1"/>
    </source>
</evidence>
<dbReference type="Gene3D" id="3.40.50.300">
    <property type="entry name" value="P-loop containing nucleotide triphosphate hydrolases"/>
    <property type="match status" value="3"/>
</dbReference>
<dbReference type="EMBL" id="BORQ01000003">
    <property type="protein sequence ID" value="GIO32070.1"/>
    <property type="molecule type" value="Genomic_DNA"/>
</dbReference>
<reference evidence="7" key="1">
    <citation type="submission" date="2021-03" db="EMBL/GenBank/DDBJ databases">
        <title>Antimicrobial resistance genes in bacteria isolated from Japanese honey, and their potential for conferring macrolide and lincosamide resistance in the American foulbrood pathogen Paenibacillus larvae.</title>
        <authorList>
            <person name="Okamoto M."/>
            <person name="Kumagai M."/>
            <person name="Kanamori H."/>
            <person name="Takamatsu D."/>
        </authorList>
    </citation>
    <scope>NUCLEOTIDE SEQUENCE</scope>
    <source>
        <strain evidence="7">J2TS6</strain>
    </source>
</reference>
<evidence type="ECO:0000256" key="5">
    <source>
        <dbReference type="PROSITE-ProRule" id="PRU00560"/>
    </source>
</evidence>
<dbReference type="SUPFAM" id="SSF52540">
    <property type="entry name" value="P-loop containing nucleoside triphosphate hydrolases"/>
    <property type="match status" value="1"/>
</dbReference>
<name>A0A919XJL9_9BACL</name>
<dbReference type="PROSITE" id="PS51198">
    <property type="entry name" value="UVRD_HELICASE_ATP_BIND"/>
    <property type="match status" value="1"/>
</dbReference>
<proteinExistence type="predicted"/>
<evidence type="ECO:0000259" key="6">
    <source>
        <dbReference type="PROSITE" id="PS51198"/>
    </source>
</evidence>
<dbReference type="RefSeq" id="WP_212957925.1">
    <property type="nucleotide sequence ID" value="NZ_BORQ01000003.1"/>
</dbReference>
<feature type="binding site" evidence="5">
    <location>
        <begin position="24"/>
        <end position="31"/>
    </location>
    <ligand>
        <name>ATP</name>
        <dbReference type="ChEBI" id="CHEBI:30616"/>
    </ligand>
</feature>
<dbReference type="GO" id="GO:0000725">
    <property type="term" value="P:recombinational repair"/>
    <property type="evidence" value="ECO:0007669"/>
    <property type="project" value="TreeGrafter"/>
</dbReference>
<dbReference type="Proteomes" id="UP000679779">
    <property type="component" value="Unassembled WGS sequence"/>
</dbReference>
<dbReference type="PANTHER" id="PTHR11070">
    <property type="entry name" value="UVRD / RECB / PCRA DNA HELICASE FAMILY MEMBER"/>
    <property type="match status" value="1"/>
</dbReference>
<dbReference type="Pfam" id="PF00580">
    <property type="entry name" value="UvrD-helicase"/>
    <property type="match status" value="1"/>
</dbReference>
<keyword evidence="2 5" id="KW-0378">Hydrolase</keyword>
<dbReference type="GO" id="GO:0043138">
    <property type="term" value="F:3'-5' DNA helicase activity"/>
    <property type="evidence" value="ECO:0007669"/>
    <property type="project" value="TreeGrafter"/>
</dbReference>
<dbReference type="InterPro" id="IPR027417">
    <property type="entry name" value="P-loop_NTPase"/>
</dbReference>
<gene>
    <name evidence="7" type="ORF">J2TS6_32110</name>
</gene>
<evidence type="ECO:0000256" key="1">
    <source>
        <dbReference type="ARBA" id="ARBA00022741"/>
    </source>
</evidence>
<keyword evidence="4 5" id="KW-0067">ATP-binding</keyword>
<keyword evidence="8" id="KW-1185">Reference proteome</keyword>
<dbReference type="GO" id="GO:0003677">
    <property type="term" value="F:DNA binding"/>
    <property type="evidence" value="ECO:0007669"/>
    <property type="project" value="InterPro"/>
</dbReference>
<comment type="caution">
    <text evidence="7">The sequence shown here is derived from an EMBL/GenBank/DDBJ whole genome shotgun (WGS) entry which is preliminary data.</text>
</comment>
<evidence type="ECO:0000256" key="2">
    <source>
        <dbReference type="ARBA" id="ARBA00022801"/>
    </source>
</evidence>
<keyword evidence="1 5" id="KW-0547">Nucleotide-binding</keyword>
<organism evidence="7 8">
    <name type="scientific">Paenibacillus albilobatus</name>
    <dbReference type="NCBI Taxonomy" id="2716884"/>
    <lineage>
        <taxon>Bacteria</taxon>
        <taxon>Bacillati</taxon>
        <taxon>Bacillota</taxon>
        <taxon>Bacilli</taxon>
        <taxon>Bacillales</taxon>
        <taxon>Paenibacillaceae</taxon>
        <taxon>Paenibacillus</taxon>
    </lineage>
</organism>
<dbReference type="GO" id="GO:0005829">
    <property type="term" value="C:cytosol"/>
    <property type="evidence" value="ECO:0007669"/>
    <property type="project" value="TreeGrafter"/>
</dbReference>